<dbReference type="RefSeq" id="WP_169321217.1">
    <property type="nucleotide sequence ID" value="NZ_JABCJF010000004.1"/>
</dbReference>
<evidence type="ECO:0000256" key="1">
    <source>
        <dbReference type="ARBA" id="ARBA00022729"/>
    </source>
</evidence>
<gene>
    <name evidence="3" type="ORF">HIO71_09105</name>
</gene>
<dbReference type="InterPro" id="IPR035986">
    <property type="entry name" value="PKD_dom_sf"/>
</dbReference>
<feature type="domain" description="Secretion system C-terminal sorting" evidence="2">
    <location>
        <begin position="215"/>
        <end position="282"/>
    </location>
</feature>
<proteinExistence type="predicted"/>
<evidence type="ECO:0000313" key="3">
    <source>
        <dbReference type="EMBL" id="NMR34363.1"/>
    </source>
</evidence>
<name>A0A848NAB5_9FLAO</name>
<dbReference type="NCBIfam" id="TIGR04183">
    <property type="entry name" value="Por_Secre_tail"/>
    <property type="match status" value="1"/>
</dbReference>
<sequence>HTFNWGGGITTEDRTGLSAGTYTVTITDANGCTGTVNATVTQPTALSATISQTNVSCNGGSNGSASITVSGGTAPYTYSWSPTGGTGATATGLSAGTYTVTVTDANSCSTTRTVTITQSAVVGAPTGAAIQSFNAGDTLSALVVNGQGIKWYASATDATNHTGSLPMTTLIVNNTTYYATQTIGSCESTASLAVLAYNATLSVGNVITSTSSMQIYPNPVREVLNFSGEERINKVVIFSAEGRKITEKILQKGERSINVDSLVQGIYLIQVFTKDDVKTFKFIKK</sequence>
<reference evidence="3 4" key="1">
    <citation type="submission" date="2020-04" db="EMBL/GenBank/DDBJ databases">
        <title>Genome analysis and antimicrobial resistance characteristics of Chryseobacterium aquaticum isolated from farmed salmonids.</title>
        <authorList>
            <person name="Saticioglu I.B."/>
            <person name="Duman M."/>
            <person name="Altun S."/>
        </authorList>
    </citation>
    <scope>NUCLEOTIDE SEQUENCE [LARGE SCALE GENOMIC DNA]</scope>
    <source>
        <strain evidence="3 4">C-174</strain>
    </source>
</reference>
<accession>A0A848NAB5</accession>
<dbReference type="Pfam" id="PF18962">
    <property type="entry name" value="Por_Secre_tail"/>
    <property type="match status" value="1"/>
</dbReference>
<dbReference type="InterPro" id="IPR026444">
    <property type="entry name" value="Secre_tail"/>
</dbReference>
<feature type="non-terminal residue" evidence="3">
    <location>
        <position position="1"/>
    </location>
</feature>
<dbReference type="AlphaFoldDB" id="A0A848NAB5"/>
<dbReference type="SUPFAM" id="SSF49299">
    <property type="entry name" value="PKD domain"/>
    <property type="match status" value="1"/>
</dbReference>
<dbReference type="Gene3D" id="2.60.40.740">
    <property type="match status" value="2"/>
</dbReference>
<dbReference type="EMBL" id="JABCJF010000004">
    <property type="protein sequence ID" value="NMR34363.1"/>
    <property type="molecule type" value="Genomic_DNA"/>
</dbReference>
<evidence type="ECO:0000259" key="2">
    <source>
        <dbReference type="Pfam" id="PF18962"/>
    </source>
</evidence>
<keyword evidence="1" id="KW-0732">Signal</keyword>
<dbReference type="InterPro" id="IPR025667">
    <property type="entry name" value="SprB_repeat"/>
</dbReference>
<evidence type="ECO:0000313" key="4">
    <source>
        <dbReference type="Proteomes" id="UP000548067"/>
    </source>
</evidence>
<dbReference type="Proteomes" id="UP000548067">
    <property type="component" value="Unassembled WGS sequence"/>
</dbReference>
<dbReference type="Pfam" id="PF13573">
    <property type="entry name" value="SprB"/>
    <property type="match status" value="1"/>
</dbReference>
<organism evidence="3 4">
    <name type="scientific">Chryseobacterium aquaticum</name>
    <dbReference type="NCBI Taxonomy" id="452084"/>
    <lineage>
        <taxon>Bacteria</taxon>
        <taxon>Pseudomonadati</taxon>
        <taxon>Bacteroidota</taxon>
        <taxon>Flavobacteriia</taxon>
        <taxon>Flavobacteriales</taxon>
        <taxon>Weeksellaceae</taxon>
        <taxon>Chryseobacterium group</taxon>
        <taxon>Chryseobacterium</taxon>
    </lineage>
</organism>
<protein>
    <submittedName>
        <fullName evidence="3">T9SS type A sorting domain-containing protein</fullName>
    </submittedName>
</protein>
<comment type="caution">
    <text evidence="3">The sequence shown here is derived from an EMBL/GenBank/DDBJ whole genome shotgun (WGS) entry which is preliminary data.</text>
</comment>